<gene>
    <name evidence="2" type="ORF">PFDG_05116</name>
</gene>
<feature type="compositionally biased region" description="Basic and acidic residues" evidence="1">
    <location>
        <begin position="61"/>
        <end position="70"/>
    </location>
</feature>
<evidence type="ECO:0000256" key="1">
    <source>
        <dbReference type="SAM" id="MobiDB-lite"/>
    </source>
</evidence>
<dbReference type="EMBL" id="GG702679">
    <property type="protein sequence ID" value="KOB89567.1"/>
    <property type="molecule type" value="Genomic_DNA"/>
</dbReference>
<feature type="region of interest" description="Disordered" evidence="1">
    <location>
        <begin position="54"/>
        <end position="87"/>
    </location>
</feature>
<dbReference type="AlphaFoldDB" id="A0A0L7M9N5"/>
<organism evidence="2 3">
    <name type="scientific">Plasmodium falciparum (isolate Dd2)</name>
    <dbReference type="NCBI Taxonomy" id="57267"/>
    <lineage>
        <taxon>Eukaryota</taxon>
        <taxon>Sar</taxon>
        <taxon>Alveolata</taxon>
        <taxon>Apicomplexa</taxon>
        <taxon>Aconoidasida</taxon>
        <taxon>Haemosporida</taxon>
        <taxon>Plasmodiidae</taxon>
        <taxon>Plasmodium</taxon>
        <taxon>Plasmodium (Laverania)</taxon>
    </lineage>
</organism>
<dbReference type="OrthoDB" id="2285710at2759"/>
<dbReference type="Proteomes" id="UP000054282">
    <property type="component" value="Unassembled WGS sequence"/>
</dbReference>
<protein>
    <submittedName>
        <fullName evidence="2">Uncharacterized protein</fullName>
    </submittedName>
</protein>
<reference evidence="3" key="2">
    <citation type="submission" date="2006-09" db="EMBL/GenBank/DDBJ databases">
        <title>The genome sequence of Plasmodium falciparum Dd2.</title>
        <authorList>
            <consortium name="The Broad Institute Genome Sequencing Platform"/>
            <person name="Birren B."/>
            <person name="Lander E."/>
            <person name="Galagan J."/>
            <person name="Nusbaum C."/>
            <person name="Devon K."/>
            <person name="Henn M."/>
            <person name="Jaffe D."/>
            <person name="Butler J."/>
            <person name="Alvarez P."/>
            <person name="Gnerre S."/>
            <person name="Grabherr M."/>
            <person name="Kleber M."/>
            <person name="Mauceli E."/>
            <person name="Brockman W."/>
            <person name="MacCallum I.A."/>
            <person name="Rounsley S."/>
            <person name="Young S."/>
            <person name="LaButti K."/>
            <person name="Pushparaj V."/>
            <person name="DeCaprio D."/>
            <person name="Crawford M."/>
            <person name="Koehrsen M."/>
            <person name="Engels R."/>
            <person name="Montgomery P."/>
            <person name="Pearson M."/>
            <person name="Howarth C."/>
            <person name="Larson L."/>
            <person name="Luoma S."/>
            <person name="White J."/>
            <person name="Kodira C."/>
            <person name="Zeng Q."/>
            <person name="O'Leary S."/>
            <person name="Yandava C."/>
            <person name="Alvarado L."/>
            <person name="Wirth D."/>
            <person name="Volkman S."/>
            <person name="Hartl D."/>
        </authorList>
    </citation>
    <scope>NUCLEOTIDE SEQUENCE [LARGE SCALE GENOMIC DNA]</scope>
</reference>
<name>A0A0L7M9N5_PLAF4</name>
<accession>A0A0L7M9N5</accession>
<evidence type="ECO:0000313" key="2">
    <source>
        <dbReference type="EMBL" id="KOB89567.1"/>
    </source>
</evidence>
<reference evidence="3" key="1">
    <citation type="submission" date="2006-09" db="EMBL/GenBank/DDBJ databases">
        <title>Annotation of Plasmodium falciparum Dd2.</title>
        <authorList>
            <consortium name="The Broad Institute Genome Sequencing Platform"/>
            <person name="Volkman S.K."/>
            <person name="Neafsey D.E."/>
            <person name="Dash A.P."/>
            <person name="Chitnis C.E."/>
            <person name="Hartl D.L."/>
            <person name="Young S.K."/>
            <person name="Zeng Q."/>
            <person name="Koehrsen M."/>
            <person name="Alvarado L."/>
            <person name="Berlin A."/>
            <person name="Borenstein D."/>
            <person name="Chapman S.B."/>
            <person name="Chen Z."/>
            <person name="Engels R."/>
            <person name="Freedman E."/>
            <person name="Gellesch M."/>
            <person name="Goldberg J."/>
            <person name="Griggs A."/>
            <person name="Gujja S."/>
            <person name="Heilman E.R."/>
            <person name="Heiman D.I."/>
            <person name="Howarth C."/>
            <person name="Jen D."/>
            <person name="Larson L."/>
            <person name="Mehta T."/>
            <person name="Neiman D."/>
            <person name="Park D."/>
            <person name="Pearson M."/>
            <person name="Roberts A."/>
            <person name="Saif S."/>
            <person name="Shea T."/>
            <person name="Shenoy N."/>
            <person name="Sisk P."/>
            <person name="Stolte C."/>
            <person name="Sykes S."/>
            <person name="Walk T."/>
            <person name="White J."/>
            <person name="Yandava C."/>
            <person name="Haas B."/>
            <person name="Henn M.R."/>
            <person name="Nusbaum C."/>
            <person name="Birren B."/>
        </authorList>
    </citation>
    <scope>NUCLEOTIDE SEQUENCE [LARGE SCALE GENOMIC DNA]</scope>
</reference>
<proteinExistence type="predicted"/>
<evidence type="ECO:0000313" key="3">
    <source>
        <dbReference type="Proteomes" id="UP000054282"/>
    </source>
</evidence>
<dbReference type="KEGG" id="pfd:PFDG_05116"/>
<sequence length="233" mass="27120">MHANKKIENGKESFICDITSNTNITRNSMDIPNIMDRKKSEYDKEVDNVSIKKKSYINHNMQRENTREDPSNNMDYTNKSTSDSNDIENENKMERCTNILGLDKRETVIKINDINKDNKHTNGIKCEDKRKSTSIHMEDINNSTNYLNNKEYNSKGENNNNILGDDKRESTFKIYDIQKSEYNSNDLQYDNKRERTSINLANGAKNNVDINNYINVDDTKERISINLDNVAQK</sequence>
<feature type="compositionally biased region" description="Polar residues" evidence="1">
    <location>
        <begin position="71"/>
        <end position="84"/>
    </location>
</feature>